<organism evidence="1 2">
    <name type="scientific">Fusarium solani subsp. cucurbitae</name>
    <name type="common">Neocosmosporum cucurbitae</name>
    <dbReference type="NCBI Taxonomy" id="2747967"/>
    <lineage>
        <taxon>Eukaryota</taxon>
        <taxon>Fungi</taxon>
        <taxon>Dikarya</taxon>
        <taxon>Ascomycota</taxon>
        <taxon>Pezizomycotina</taxon>
        <taxon>Sordariomycetes</taxon>
        <taxon>Hypocreomycetidae</taxon>
        <taxon>Hypocreales</taxon>
        <taxon>Nectriaceae</taxon>
        <taxon>Fusarium</taxon>
        <taxon>Fusarium solani species complex</taxon>
    </lineage>
</organism>
<dbReference type="EMBL" id="CP090032">
    <property type="protein sequence ID" value="UPK92200.1"/>
    <property type="molecule type" value="Genomic_DNA"/>
</dbReference>
<keyword evidence="2" id="KW-1185">Reference proteome</keyword>
<proteinExistence type="predicted"/>
<protein>
    <submittedName>
        <fullName evidence="1">Uncharacterized protein</fullName>
    </submittedName>
</protein>
<dbReference type="Proteomes" id="UP000830768">
    <property type="component" value="Chromosome 3"/>
</dbReference>
<reference evidence="1" key="1">
    <citation type="submission" date="2021-11" db="EMBL/GenBank/DDBJ databases">
        <title>Fusarium solani-melongenae Genome sequencing and assembly.</title>
        <authorList>
            <person name="Xie S."/>
            <person name="Huang L."/>
            <person name="Zhang X."/>
        </authorList>
    </citation>
    <scope>NUCLEOTIDE SEQUENCE</scope>
    <source>
        <strain evidence="1">CRI 24-3</strain>
    </source>
</reference>
<evidence type="ECO:0000313" key="2">
    <source>
        <dbReference type="Proteomes" id="UP000830768"/>
    </source>
</evidence>
<name>A0ACD3YTH2_FUSSC</name>
<gene>
    <name evidence="1" type="ORF">LCI18_003135</name>
</gene>
<sequence>MDEDGRSLSDDRAVDAFKDPESDPLADPTAEDLIAEDPTGNTPQVTMQATGPARLLEPFTTLAKWAFGPEGPPSFKFITCGDFAHYGHSNIECVIVGRGSEGDDEFRLIAPRSSEWKEVLRHYGDLLESCPDQPLYEWPDHPRADW</sequence>
<accession>A0ACD3YTH2</accession>
<evidence type="ECO:0000313" key="1">
    <source>
        <dbReference type="EMBL" id="UPK92200.1"/>
    </source>
</evidence>